<feature type="repeat" description="Filamin" evidence="3">
    <location>
        <begin position="1688"/>
        <end position="1784"/>
    </location>
</feature>
<feature type="repeat" description="Filamin" evidence="3">
    <location>
        <begin position="138"/>
        <end position="211"/>
    </location>
</feature>
<dbReference type="InterPro" id="IPR014756">
    <property type="entry name" value="Ig_E-set"/>
</dbReference>
<sequence>MQGSQEYLYEFASSCVKDWEIPLGSPWRVNVSSSGKAMTVLGETVKLVPAGSTAAFHISAQGKNKSDIDVQVTSPSKRPIVSRLYEEKPSEFRLEFTPTEVGSHVVDVTIGGTKLIGGPLIAKVYNSSQIRVTDVGSGIVGLPCQFKVDASQAGEGQLEISINEGQVPNHVQVVGGGRCLISFTPEQPKPHYINIKFNGETVMGCPFVCSVSESNRVTLSLRNLELIPVNQVARFHMTVDDNNNAELAVSVRGPNGELPVKVSGNIDSGFVAEFTPRDVGAHTLTVEYNGQPVGGTPFVSKAYDSKQVYVGPLPKGQVGKTLEFLVDASQAGEGNLEITISARGHNIPTQVHPQGNARFSVSFLPIEASDHVVNIHFNKESVPGSPFVAGVQGDSPHNVMVSGSSLSAAPVGKTSYFTLSNVAGGVEDIEVNVEGPNGQSVPAQMKENGGGTHSVEFTPRVVGEHKIMVNYRGVAVAGSPFGCKVYDCKAIKVKNVEKGVVGKPVTFLVETSQAGPGNLEVTVNGGRVPTAAQAQGSHIYAISFTPREADLHTVDLKFNSEHLPGSPFTCEVTDAAKIVMPSDGMEKVAVGRLASFVIEADSNLGPLDIQVLSPTRKNIPVDISNLSNNKHEASFTPEDVGDHSVEVKINDNHIEGSPFLLKAYDASRVKVADINSGVVGKPVFFSINASQAGAGNLEIIVSVNGRNVPNYVQSEGNAKFRVNFKPQEAAPHNLSVRFNGEPVPGSPFLCKIMGSNQIIVTGPALKMTPIGQTSCLFIGPQSTGTQCQVSIQSPSGKMLPVNLTKADGKYTANFTPNEVGRHNIDVILDKNLVKGSPFPCNVYDVSRVKISGLGPTKVGKPATFRVDACEAGEGTLELVVSTDRSTVKAEVVACARGLYDVTFVPHEAVTHYVNISFNEEDVPGSPFKCDILETGNKERTGMKREDNSISIKGEGPKEIVVGQKTYYDVEVFGASGHVDMEVLDDVGSSVPCRVQRINSSKHRATFIPMTSGTYQITVFHNEQPINKQPFAIEVFNPSAVHILDLEPGFTNRATSFKVDSREAGPGALAVTVRAAGNPVKHTLKSLSKGLHEVTFYPTISVPHKIDIKYNGLHIRGCPLQLPIKNPAVGQDVMATGLGLYEAKAGKSTSFVIETLGNSSSDFDVVITGPNSSAVPVRCYQQKDGNLMAEFTAQNAGLYKIEVSHGSRAVRGSPYMCQVHDSSKVKIHDAKKPVTLNVPATLKLSRKGAGFAELDVAVTSPLGQDLPIQVKSGPDRESDLIEFTPTLPGNYKFKITYGGDEIPGSPLLLTCEDTEPIKAHGDGIHFGQVDGPVTFRVNADSKPTIRIDGPDTSPSAKIETERPGVYLVTYVPRETGVFDIQVIVGDREILGSPFHPRIVDTRKVRAIGGWESLCDSTGQLELTMHHTKKISLDVSEAGPGTLSADFRGPDGESVPTAVETISSSKVRVLLTPRDPGEHTLNLSFGGVPVPGTPLQGCADGSNGGGPVRVVLTGRGLTAAKCHQEAEFTIDGSQAGPGVPEVSLSSNKGDIKVNIENVGNNIYRGSYVPTTPGVFLLNVMWADRQVKGCPLKVNVNASADASQVACSGDGLRVGTVGKEIRSFIDTRRAGPGELTAHCAGPYKVAYCELYDHGDGTFTLNVKPQESGRHILTVKYGGEHVPGSPYTLRVAGAPDPSKVRVYGPGVEHGVLATFQSRFICDTRGAGAGQLTVRVRGPKGAFRVEMQRESQKDRTILCKFHPTEPGDYRVEVKWAGELVPGSPFNVMIFDTQEELNRFIQEKKDSKKKIEGDHWWTTFVTAIQGVARSIAAVQISEKISLQLDQLYPFVLRKLFDDVTLSVVLSIFVTLLGNCERDVTHTVNEFRKRIHFDLMLGPSGGSKKKPPIRALSGQTITQLVESKIISYLCDASPVILNSGLERQ</sequence>
<keyword evidence="2" id="KW-0677">Repeat</keyword>
<feature type="repeat" description="Filamin" evidence="3">
    <location>
        <begin position="209"/>
        <end position="302"/>
    </location>
</feature>
<organism evidence="4 5">
    <name type="scientific">Polyplax serrata</name>
    <name type="common">Common mouse louse</name>
    <dbReference type="NCBI Taxonomy" id="468196"/>
    <lineage>
        <taxon>Eukaryota</taxon>
        <taxon>Metazoa</taxon>
        <taxon>Ecdysozoa</taxon>
        <taxon>Arthropoda</taxon>
        <taxon>Hexapoda</taxon>
        <taxon>Insecta</taxon>
        <taxon>Pterygota</taxon>
        <taxon>Neoptera</taxon>
        <taxon>Paraneoptera</taxon>
        <taxon>Psocodea</taxon>
        <taxon>Troctomorpha</taxon>
        <taxon>Phthiraptera</taxon>
        <taxon>Anoplura</taxon>
        <taxon>Polyplacidae</taxon>
        <taxon>Polyplax</taxon>
    </lineage>
</organism>
<dbReference type="Gene3D" id="2.60.40.10">
    <property type="entry name" value="Immunoglobulins"/>
    <property type="match status" value="19"/>
</dbReference>
<feature type="repeat" description="Filamin" evidence="3">
    <location>
        <begin position="1124"/>
        <end position="1218"/>
    </location>
</feature>
<dbReference type="Pfam" id="PF00630">
    <property type="entry name" value="Filamin"/>
    <property type="match status" value="19"/>
</dbReference>
<feature type="repeat" description="Filamin" evidence="3">
    <location>
        <begin position="1308"/>
        <end position="1397"/>
    </location>
</feature>
<dbReference type="PANTHER" id="PTHR38537">
    <property type="entry name" value="JITTERBUG, ISOFORM N"/>
    <property type="match status" value="1"/>
</dbReference>
<keyword evidence="5" id="KW-1185">Reference proteome</keyword>
<protein>
    <recommendedName>
        <fullName evidence="6">Filamin-C</fullName>
    </recommendedName>
</protein>
<dbReference type="SMART" id="SM00557">
    <property type="entry name" value="IG_FLMN"/>
    <property type="match status" value="19"/>
</dbReference>
<evidence type="ECO:0000313" key="4">
    <source>
        <dbReference type="EMBL" id="KAK6633219.1"/>
    </source>
</evidence>
<name>A0ABR1B125_POLSC</name>
<feature type="repeat" description="Filamin" evidence="3">
    <location>
        <begin position="1045"/>
        <end position="1123"/>
    </location>
</feature>
<evidence type="ECO:0008006" key="6">
    <source>
        <dbReference type="Google" id="ProtNLM"/>
    </source>
</evidence>
<dbReference type="InterPro" id="IPR044801">
    <property type="entry name" value="Filamin"/>
</dbReference>
<feature type="repeat" description="Filamin" evidence="3">
    <location>
        <begin position="668"/>
        <end position="752"/>
    </location>
</feature>
<feature type="repeat" description="Filamin" evidence="3">
    <location>
        <begin position="495"/>
        <end position="572"/>
    </location>
</feature>
<comment type="similarity">
    <text evidence="1">Belongs to the filamin family.</text>
</comment>
<reference evidence="4 5" key="1">
    <citation type="submission" date="2023-09" db="EMBL/GenBank/DDBJ databases">
        <title>Genomes of two closely related lineages of the louse Polyplax serrata with different host specificities.</title>
        <authorList>
            <person name="Martinu J."/>
            <person name="Tarabai H."/>
            <person name="Stefka J."/>
            <person name="Hypsa V."/>
        </authorList>
    </citation>
    <scope>NUCLEOTIDE SEQUENCE [LARGE SCALE GENOMIC DNA]</scope>
    <source>
        <strain evidence="4">98ZLc_SE</strain>
    </source>
</reference>
<feature type="repeat" description="Filamin" evidence="3">
    <location>
        <begin position="391"/>
        <end position="485"/>
    </location>
</feature>
<dbReference type="SUPFAM" id="SSF81296">
    <property type="entry name" value="E set domains"/>
    <property type="match status" value="19"/>
</dbReference>
<feature type="repeat" description="Filamin" evidence="3">
    <location>
        <begin position="1216"/>
        <end position="1310"/>
    </location>
</feature>
<feature type="repeat" description="Filamin" evidence="3">
    <location>
        <begin position="1395"/>
        <end position="1497"/>
    </location>
</feature>
<evidence type="ECO:0000313" key="5">
    <source>
        <dbReference type="Proteomes" id="UP001359485"/>
    </source>
</evidence>
<evidence type="ECO:0000256" key="1">
    <source>
        <dbReference type="ARBA" id="ARBA00009238"/>
    </source>
</evidence>
<comment type="caution">
    <text evidence="4">The sequence shown here is derived from an EMBL/GenBank/DDBJ whole genome shotgun (WGS) entry which is preliminary data.</text>
</comment>
<feature type="repeat" description="Filamin" evidence="3">
    <location>
        <begin position="1500"/>
        <end position="1593"/>
    </location>
</feature>
<feature type="repeat" description="Filamin" evidence="3">
    <location>
        <begin position="570"/>
        <end position="663"/>
    </location>
</feature>
<evidence type="ECO:0000256" key="3">
    <source>
        <dbReference type="PROSITE-ProRule" id="PRU00087"/>
    </source>
</evidence>
<dbReference type="EMBL" id="JAWJWF010000004">
    <property type="protein sequence ID" value="KAK6633219.1"/>
    <property type="molecule type" value="Genomic_DNA"/>
</dbReference>
<feature type="repeat" description="Filamin" evidence="3">
    <location>
        <begin position="21"/>
        <end position="124"/>
    </location>
</feature>
<gene>
    <name evidence="4" type="ORF">RUM44_003820</name>
</gene>
<feature type="repeat" description="Filamin" evidence="3">
    <location>
        <begin position="840"/>
        <end position="931"/>
    </location>
</feature>
<dbReference type="Proteomes" id="UP001359485">
    <property type="component" value="Unassembled WGS sequence"/>
</dbReference>
<accession>A0ABR1B125</accession>
<feature type="repeat" description="Filamin" evidence="3">
    <location>
        <begin position="750"/>
        <end position="842"/>
    </location>
</feature>
<proteinExistence type="inferred from homology"/>
<dbReference type="PANTHER" id="PTHR38537:SF13">
    <property type="entry name" value="JITTERBUG, ISOFORM N"/>
    <property type="match status" value="1"/>
</dbReference>
<feature type="repeat" description="Filamin" evidence="3">
    <location>
        <begin position="313"/>
        <end position="391"/>
    </location>
</feature>
<dbReference type="InterPro" id="IPR001298">
    <property type="entry name" value="Filamin/ABP280_rpt"/>
</dbReference>
<feature type="repeat" description="Filamin" evidence="3">
    <location>
        <begin position="941"/>
        <end position="1034"/>
    </location>
</feature>
<dbReference type="PROSITE" id="PS50194">
    <property type="entry name" value="FILAMIN_REPEAT"/>
    <property type="match status" value="19"/>
</dbReference>
<evidence type="ECO:0000256" key="2">
    <source>
        <dbReference type="ARBA" id="ARBA00022737"/>
    </source>
</evidence>
<dbReference type="InterPro" id="IPR013783">
    <property type="entry name" value="Ig-like_fold"/>
</dbReference>
<dbReference type="InterPro" id="IPR017868">
    <property type="entry name" value="Filamin/ABP280_repeat-like"/>
</dbReference>
<feature type="repeat" description="Filamin" evidence="3">
    <location>
        <begin position="1594"/>
        <end position="1687"/>
    </location>
</feature>